<evidence type="ECO:0000256" key="1">
    <source>
        <dbReference type="SAM" id="SignalP"/>
    </source>
</evidence>
<protein>
    <submittedName>
        <fullName evidence="3">T9SS C-terminal target domain-containing protein</fullName>
    </submittedName>
</protein>
<dbReference type="AlphaFoldDB" id="A0A3R9MLA5"/>
<gene>
    <name evidence="3" type="ORF">EI291_12165</name>
</gene>
<feature type="chain" id="PRO_5018657507" evidence="1">
    <location>
        <begin position="22"/>
        <end position="493"/>
    </location>
</feature>
<dbReference type="NCBIfam" id="TIGR04183">
    <property type="entry name" value="Por_Secre_tail"/>
    <property type="match status" value="1"/>
</dbReference>
<dbReference type="RefSeq" id="WP_125420213.1">
    <property type="nucleotide sequence ID" value="NZ_RWIT01000005.1"/>
</dbReference>
<comment type="caution">
    <text evidence="3">The sequence shown here is derived from an EMBL/GenBank/DDBJ whole genome shotgun (WGS) entry which is preliminary data.</text>
</comment>
<feature type="signal peptide" evidence="1">
    <location>
        <begin position="1"/>
        <end position="21"/>
    </location>
</feature>
<accession>A0A3R9MLA5</accession>
<dbReference type="EMBL" id="RWIT01000005">
    <property type="protein sequence ID" value="RSK48465.1"/>
    <property type="molecule type" value="Genomic_DNA"/>
</dbReference>
<dbReference type="Pfam" id="PF18962">
    <property type="entry name" value="Por_Secre_tail"/>
    <property type="match status" value="1"/>
</dbReference>
<proteinExistence type="predicted"/>
<feature type="domain" description="Secretion system C-terminal sorting" evidence="2">
    <location>
        <begin position="418"/>
        <end position="481"/>
    </location>
</feature>
<name>A0A3R9MLA5_9BACT</name>
<dbReference type="OrthoDB" id="867215at2"/>
<keyword evidence="4" id="KW-1185">Reference proteome</keyword>
<keyword evidence="1" id="KW-0732">Signal</keyword>
<evidence type="ECO:0000313" key="4">
    <source>
        <dbReference type="Proteomes" id="UP000273500"/>
    </source>
</evidence>
<sequence>MKHVFALMLSLVLGVAGTAAGQNWCPFRPAGDVHAFRLAATDTVLTLRLDSAGVQGPDSLYFFNRIMRRTMTRAWYKSRNNQFGVRLRYQATQQMYQLEWNAEAGQPAASVPLPVRLKTGSSLTIGSGPTAVTVQATSRTVRMLEGTADSVLTLTLSTGAVYEISKNFGLLTAPGPGGRSLTLARRPGPAGQSYYNPLTLLTLQPGDELGFETRPIMSSGIDCYHEWILRRVVSRQQTADSLVYVFQQQTTRMQSNAPSCYPVPSTVTSPVQRVRLAASLRTGRWGGSGTLLSNNLVPRRAELLAYEYAMLPNQLLMGFPVLAPSAVSPPAGIGCTGASLLQQQALYWESGDNSFHPGLDSRAWGQALNAGLGLTAQYETTLTYYQRTSNGSSITCGSRTAFSALLPNRNAVATALKLYPNPAAAEAVLELSEASAAGTQVTLLDVTGRTRLTQQVPARATRLVIPLTDLAAGLYVVRIKQPGHAPVLLRLQH</sequence>
<reference evidence="3 4" key="1">
    <citation type="submission" date="2018-12" db="EMBL/GenBank/DDBJ databases">
        <authorList>
            <person name="Feng G."/>
            <person name="Zhu H."/>
        </authorList>
    </citation>
    <scope>NUCLEOTIDE SEQUENCE [LARGE SCALE GENOMIC DNA]</scope>
    <source>
        <strain evidence="3 4">KCTC 12533</strain>
    </source>
</reference>
<dbReference type="InterPro" id="IPR026444">
    <property type="entry name" value="Secre_tail"/>
</dbReference>
<evidence type="ECO:0000259" key="2">
    <source>
        <dbReference type="Pfam" id="PF18962"/>
    </source>
</evidence>
<organism evidence="3 4">
    <name type="scientific">Hymenobacter rigui</name>
    <dbReference type="NCBI Taxonomy" id="334424"/>
    <lineage>
        <taxon>Bacteria</taxon>
        <taxon>Pseudomonadati</taxon>
        <taxon>Bacteroidota</taxon>
        <taxon>Cytophagia</taxon>
        <taxon>Cytophagales</taxon>
        <taxon>Hymenobacteraceae</taxon>
        <taxon>Hymenobacter</taxon>
    </lineage>
</organism>
<evidence type="ECO:0000313" key="3">
    <source>
        <dbReference type="EMBL" id="RSK48465.1"/>
    </source>
</evidence>
<dbReference type="Proteomes" id="UP000273500">
    <property type="component" value="Unassembled WGS sequence"/>
</dbReference>